<dbReference type="PANTHER" id="PTHR11135:SF1">
    <property type="entry name" value="PROTEIN YHCC"/>
    <property type="match status" value="1"/>
</dbReference>
<dbReference type="Pfam" id="PF16199">
    <property type="entry name" value="Radical_SAM_C"/>
    <property type="match status" value="1"/>
</dbReference>
<dbReference type="NCBIfam" id="TIGR01212">
    <property type="entry name" value="TIGR01212 family radical SAM protein"/>
    <property type="match status" value="1"/>
</dbReference>
<dbReference type="Gene3D" id="3.80.30.20">
    <property type="entry name" value="tm_1862 like domain"/>
    <property type="match status" value="1"/>
</dbReference>
<evidence type="ECO:0000256" key="6">
    <source>
        <dbReference type="ARBA" id="ARBA00023014"/>
    </source>
</evidence>
<reference evidence="8 9" key="2">
    <citation type="journal article" date="2012" name="Stand. Genomic Sci.">
        <title>Complete genome sequence of Thauera aminoaromatica strain MZ1T.</title>
        <authorList>
            <person name="Jiang K."/>
            <person name="Sanseverino J."/>
            <person name="Chauhan A."/>
            <person name="Lucas S."/>
            <person name="Copeland A."/>
            <person name="Lapidus A."/>
            <person name="Del Rio T.G."/>
            <person name="Dalin E."/>
            <person name="Tice H."/>
            <person name="Bruce D."/>
            <person name="Goodwin L."/>
            <person name="Pitluck S."/>
            <person name="Sims D."/>
            <person name="Brettin T."/>
            <person name="Detter J.C."/>
            <person name="Han C."/>
            <person name="Chang Y.J."/>
            <person name="Larimer F."/>
            <person name="Land M."/>
            <person name="Hauser L."/>
            <person name="Kyrpides N.C."/>
            <person name="Mikhailova N."/>
            <person name="Moser S."/>
            <person name="Jegier P."/>
            <person name="Close D."/>
            <person name="Debruyn J.M."/>
            <person name="Wang Y."/>
            <person name="Layton A.C."/>
            <person name="Allen M.S."/>
            <person name="Sayler G.S."/>
        </authorList>
    </citation>
    <scope>NUCLEOTIDE SEQUENCE [LARGE SCALE GENOMIC DNA]</scope>
    <source>
        <strain evidence="8 9">MZ1T</strain>
    </source>
</reference>
<name>C4ZP14_THASP</name>
<evidence type="ECO:0000313" key="8">
    <source>
        <dbReference type="EMBL" id="ACK54772.1"/>
    </source>
</evidence>
<dbReference type="InterPro" id="IPR005911">
    <property type="entry name" value="YhcC-like"/>
</dbReference>
<dbReference type="SFLD" id="SFLDG01086">
    <property type="entry name" value="elongater_protein-like"/>
    <property type="match status" value="1"/>
</dbReference>
<evidence type="ECO:0000256" key="4">
    <source>
        <dbReference type="ARBA" id="ARBA00022723"/>
    </source>
</evidence>
<dbReference type="eggNOG" id="COG1242">
    <property type="taxonomic scope" value="Bacteria"/>
</dbReference>
<dbReference type="InterPro" id="IPR023404">
    <property type="entry name" value="rSAM_horseshoe"/>
</dbReference>
<dbReference type="RefSeq" id="WP_012585314.1">
    <property type="nucleotide sequence ID" value="NC_011662.2"/>
</dbReference>
<dbReference type="Proteomes" id="UP000002186">
    <property type="component" value="Chromosome"/>
</dbReference>
<keyword evidence="9" id="KW-1185">Reference proteome</keyword>
<dbReference type="InterPro" id="IPR032432">
    <property type="entry name" value="Radical_SAM_C"/>
</dbReference>
<keyword evidence="4" id="KW-0479">Metal-binding</keyword>
<dbReference type="GO" id="GO:0046872">
    <property type="term" value="F:metal ion binding"/>
    <property type="evidence" value="ECO:0007669"/>
    <property type="project" value="UniProtKB-KW"/>
</dbReference>
<dbReference type="GO" id="GO:0003824">
    <property type="term" value="F:catalytic activity"/>
    <property type="evidence" value="ECO:0007669"/>
    <property type="project" value="InterPro"/>
</dbReference>
<evidence type="ECO:0000259" key="7">
    <source>
        <dbReference type="PROSITE" id="PS51918"/>
    </source>
</evidence>
<feature type="domain" description="Radical SAM core" evidence="7">
    <location>
        <begin position="44"/>
        <end position="284"/>
    </location>
</feature>
<dbReference type="SFLD" id="SFLDG01091">
    <property type="entry name" value="uncharacterized_CHP01210-like"/>
    <property type="match status" value="1"/>
</dbReference>
<dbReference type="PROSITE" id="PS51918">
    <property type="entry name" value="RADICAL_SAM"/>
    <property type="match status" value="1"/>
</dbReference>
<keyword evidence="6" id="KW-0411">Iron-sulfur</keyword>
<keyword evidence="5" id="KW-0408">Iron</keyword>
<dbReference type="KEGG" id="tmz:Tmz1t_2022"/>
<dbReference type="HOGENOM" id="CLU_060920_0_0_4"/>
<keyword evidence="2" id="KW-0004">4Fe-4S</keyword>
<keyword evidence="3" id="KW-0949">S-adenosyl-L-methionine</keyword>
<dbReference type="PANTHER" id="PTHR11135">
    <property type="entry name" value="HISTONE ACETYLTRANSFERASE-RELATED"/>
    <property type="match status" value="1"/>
</dbReference>
<dbReference type="InterPro" id="IPR007197">
    <property type="entry name" value="rSAM"/>
</dbReference>
<dbReference type="SUPFAM" id="SSF102114">
    <property type="entry name" value="Radical SAM enzymes"/>
    <property type="match status" value="1"/>
</dbReference>
<dbReference type="GO" id="GO:0051539">
    <property type="term" value="F:4 iron, 4 sulfur cluster binding"/>
    <property type="evidence" value="ECO:0007669"/>
    <property type="project" value="UniProtKB-KW"/>
</dbReference>
<dbReference type="InterPro" id="IPR058240">
    <property type="entry name" value="rSAM_sf"/>
</dbReference>
<dbReference type="InterPro" id="IPR039661">
    <property type="entry name" value="ELP3"/>
</dbReference>
<dbReference type="SFLD" id="SFLDS00029">
    <property type="entry name" value="Radical_SAM"/>
    <property type="match status" value="1"/>
</dbReference>
<dbReference type="SMART" id="SM00729">
    <property type="entry name" value="Elp3"/>
    <property type="match status" value="1"/>
</dbReference>
<dbReference type="Pfam" id="PF04055">
    <property type="entry name" value="Radical_SAM"/>
    <property type="match status" value="1"/>
</dbReference>
<gene>
    <name evidence="8" type="ordered locus">Tmz1t_2022</name>
</gene>
<accession>C4ZP14</accession>
<dbReference type="CDD" id="cd01335">
    <property type="entry name" value="Radical_SAM"/>
    <property type="match status" value="1"/>
</dbReference>
<dbReference type="EMBL" id="CP001281">
    <property type="protein sequence ID" value="ACK54772.1"/>
    <property type="molecule type" value="Genomic_DNA"/>
</dbReference>
<proteinExistence type="predicted"/>
<evidence type="ECO:0000256" key="1">
    <source>
        <dbReference type="ARBA" id="ARBA00001966"/>
    </source>
</evidence>
<evidence type="ECO:0000256" key="2">
    <source>
        <dbReference type="ARBA" id="ARBA00022485"/>
    </source>
</evidence>
<dbReference type="OrthoDB" id="9801689at2"/>
<protein>
    <recommendedName>
        <fullName evidence="7">Radical SAM core domain-containing protein</fullName>
    </recommendedName>
</protein>
<comment type="cofactor">
    <cofactor evidence="1">
        <name>[4Fe-4S] cluster</name>
        <dbReference type="ChEBI" id="CHEBI:49883"/>
    </cofactor>
</comment>
<reference evidence="9" key="1">
    <citation type="submission" date="2009-05" db="EMBL/GenBank/DDBJ databases">
        <title>Complete sequence of chromosome of Thauera sp. MZ1T.</title>
        <authorList>
            <consortium name="US DOE Joint Genome Institute"/>
            <person name="Lucas S."/>
            <person name="Copeland A."/>
            <person name="Lapidus A."/>
            <person name="Glavina del Rio T."/>
            <person name="Dalin E."/>
            <person name="Tice H."/>
            <person name="Bruce D."/>
            <person name="Goodwin L."/>
            <person name="Pitluck S."/>
            <person name="Sims D."/>
            <person name="Brettin T."/>
            <person name="Detter J.C."/>
            <person name="Han C."/>
            <person name="Larimer F."/>
            <person name="Land M."/>
            <person name="Hauser L."/>
            <person name="Kyrpides N."/>
            <person name="Mikhailova N."/>
            <person name="Sayler G.S."/>
        </authorList>
    </citation>
    <scope>NUCLEOTIDE SEQUENCE [LARGE SCALE GENOMIC DNA]</scope>
    <source>
        <strain evidence="9">MZ1T</strain>
    </source>
</reference>
<evidence type="ECO:0000313" key="9">
    <source>
        <dbReference type="Proteomes" id="UP000002186"/>
    </source>
</evidence>
<organism evidence="8 9">
    <name type="scientific">Thauera aminoaromatica</name>
    <dbReference type="NCBI Taxonomy" id="164330"/>
    <lineage>
        <taxon>Bacteria</taxon>
        <taxon>Pseudomonadati</taxon>
        <taxon>Pseudomonadota</taxon>
        <taxon>Betaproteobacteria</taxon>
        <taxon>Rhodocyclales</taxon>
        <taxon>Zoogloeaceae</taxon>
        <taxon>Thauera</taxon>
    </lineage>
</organism>
<dbReference type="AlphaFoldDB" id="C4ZP14"/>
<dbReference type="InterPro" id="IPR006638">
    <property type="entry name" value="Elp3/MiaA/NifB-like_rSAM"/>
</dbReference>
<sequence>MNPVPALVSPCVHSPVLDPVDEPHAVSPFGERRYNAWNDHVKRRWGGRVQKVSVAAGFTCPNRDGTLGSGGCTFCNNAGFTPGYLDRRDPIGEQIDAGLRFLDRRYPGTARFIAYFQTYSNTYGEFARLRESYEAALAHPRICGLAIGTRPDCLPDVVLDYLAELAREHIVELEIGVESCDDEVLRRINRGHDFACSEEAIRRAAARGLGVTAHLILGLPGETRAGMLEAARRLSALPVAALKLHQLQLVRGTAMARDWERDPASVPLLAEDEYIALLADFVERLAPTILLQRLGSEVPPALKLAPQWNIRLSELAPRLSAELARRESWQGRRYQPAC</sequence>
<dbReference type="STRING" id="85643.Tmz1t_2022"/>
<evidence type="ECO:0000256" key="5">
    <source>
        <dbReference type="ARBA" id="ARBA00023004"/>
    </source>
</evidence>
<evidence type="ECO:0000256" key="3">
    <source>
        <dbReference type="ARBA" id="ARBA00022691"/>
    </source>
</evidence>